<keyword evidence="3" id="KW-1185">Reference proteome</keyword>
<reference evidence="2 3" key="1">
    <citation type="submission" date="2015-02" db="EMBL/GenBank/DDBJ databases">
        <title>Draft genome sequence of Kitasatospora griseola MF730-N6, a bafilomycin, terpentecin and satosporin producer.</title>
        <authorList>
            <person name="Arens J.C."/>
            <person name="Haltli B."/>
            <person name="Kerr R.G."/>
        </authorList>
    </citation>
    <scope>NUCLEOTIDE SEQUENCE [LARGE SCALE GENOMIC DNA]</scope>
    <source>
        <strain evidence="2 3">MF730-N6</strain>
    </source>
</reference>
<name>A0A0D0PUY3_KITGR</name>
<evidence type="ECO:0000313" key="1">
    <source>
        <dbReference type="EMBL" id="KIQ61485.1"/>
    </source>
</evidence>
<dbReference type="EMBL" id="JXZB01000004">
    <property type="protein sequence ID" value="KIQ62438.1"/>
    <property type="molecule type" value="Genomic_DNA"/>
</dbReference>
<dbReference type="OrthoDB" id="3874146at2"/>
<organism evidence="2 3">
    <name type="scientific">Kitasatospora griseola</name>
    <name type="common">Streptomyces griseolosporeus</name>
    <dbReference type="NCBI Taxonomy" id="2064"/>
    <lineage>
        <taxon>Bacteria</taxon>
        <taxon>Bacillati</taxon>
        <taxon>Actinomycetota</taxon>
        <taxon>Actinomycetes</taxon>
        <taxon>Kitasatosporales</taxon>
        <taxon>Streptomycetaceae</taxon>
        <taxon>Kitasatospora</taxon>
    </lineage>
</organism>
<evidence type="ECO:0000313" key="3">
    <source>
        <dbReference type="Proteomes" id="UP000032066"/>
    </source>
</evidence>
<comment type="caution">
    <text evidence="2">The sequence shown here is derived from an EMBL/GenBank/DDBJ whole genome shotgun (WGS) entry which is preliminary data.</text>
</comment>
<dbReference type="AlphaFoldDB" id="A0A0D0PUY3"/>
<accession>A0A0D0PUY3</accession>
<evidence type="ECO:0000313" key="2">
    <source>
        <dbReference type="EMBL" id="KIQ62438.1"/>
    </source>
</evidence>
<gene>
    <name evidence="2" type="ORF">TR51_25720</name>
    <name evidence="1" type="ORF">TR51_35545</name>
</gene>
<dbReference type="EMBL" id="JXZB01000007">
    <property type="protein sequence ID" value="KIQ61485.1"/>
    <property type="molecule type" value="Genomic_DNA"/>
</dbReference>
<dbReference type="STRING" id="2064.TR51_25720"/>
<dbReference type="RefSeq" id="WP_043914426.1">
    <property type="nucleotide sequence ID" value="NZ_JXZB01000004.1"/>
</dbReference>
<dbReference type="PATRIC" id="fig|2064.6.peg.5471"/>
<protein>
    <submittedName>
        <fullName evidence="2">Uncharacterized protein</fullName>
    </submittedName>
</protein>
<dbReference type="Proteomes" id="UP000032066">
    <property type="component" value="Unassembled WGS sequence"/>
</dbReference>
<sequence>MSVTRREIGKEVTDGTRTGTLAGILPKVDEYVSGIGWTSGPLAFVRPPGGGIEWTAHPKALNAV</sequence>
<proteinExistence type="predicted"/>